<name>A0AAV5RPC5_MAUHU</name>
<protein>
    <submittedName>
        <fullName evidence="2">Imp21 protein</fullName>
    </submittedName>
</protein>
<accession>A0AAV5RPC5</accession>
<feature type="region of interest" description="Disordered" evidence="1">
    <location>
        <begin position="1"/>
        <end position="114"/>
    </location>
</feature>
<proteinExistence type="predicted"/>
<feature type="region of interest" description="Disordered" evidence="1">
    <location>
        <begin position="133"/>
        <end position="209"/>
    </location>
</feature>
<comment type="caution">
    <text evidence="2">The sequence shown here is derived from an EMBL/GenBank/DDBJ whole genome shotgun (WGS) entry which is preliminary data.</text>
</comment>
<reference evidence="2 3" key="1">
    <citation type="journal article" date="2023" name="Elife">
        <title>Identification of key yeast species and microbe-microbe interactions impacting larval growth of Drosophila in the wild.</title>
        <authorList>
            <person name="Mure A."/>
            <person name="Sugiura Y."/>
            <person name="Maeda R."/>
            <person name="Honda K."/>
            <person name="Sakurai N."/>
            <person name="Takahashi Y."/>
            <person name="Watada M."/>
            <person name="Katoh T."/>
            <person name="Gotoh A."/>
            <person name="Gotoh Y."/>
            <person name="Taniguchi I."/>
            <person name="Nakamura K."/>
            <person name="Hayashi T."/>
            <person name="Katayama T."/>
            <person name="Uemura T."/>
            <person name="Hattori Y."/>
        </authorList>
    </citation>
    <scope>NUCLEOTIDE SEQUENCE [LARGE SCALE GENOMIC DNA]</scope>
    <source>
        <strain evidence="2 3">KH-74</strain>
    </source>
</reference>
<feature type="compositionally biased region" description="Basic and acidic residues" evidence="1">
    <location>
        <begin position="65"/>
        <end position="85"/>
    </location>
</feature>
<dbReference type="Proteomes" id="UP001377567">
    <property type="component" value="Unassembled WGS sequence"/>
</dbReference>
<gene>
    <name evidence="2" type="ORF">DAKH74_000150</name>
</gene>
<dbReference type="EMBL" id="BTGD01000001">
    <property type="protein sequence ID" value="GMM53399.1"/>
    <property type="molecule type" value="Genomic_DNA"/>
</dbReference>
<feature type="compositionally biased region" description="Acidic residues" evidence="1">
    <location>
        <begin position="168"/>
        <end position="209"/>
    </location>
</feature>
<feature type="compositionally biased region" description="Polar residues" evidence="1">
    <location>
        <begin position="86"/>
        <end position="95"/>
    </location>
</feature>
<evidence type="ECO:0000313" key="2">
    <source>
        <dbReference type="EMBL" id="GMM53399.1"/>
    </source>
</evidence>
<sequence length="439" mass="48570">MPRHEHKSILLTNPEGFQSHLFEPSTSATSEAADIEHVTPADEPEAPGEPVSHEGAPGVQFDSEQIERGRSRILKHDLVRNESSGERQGSNGNADSRSHSRSRSRSMSRSRSRIREEEFLKWTVLRQDPSMRLYNVKKPRPKGGLRSKNAADAKKNRLSLGKKKAQSSEDDESDEEDSEEDDDDSESESEDEDEEESDEEQVSDIDDDAEIDAKFDYDPGMKVLPNFVVSINDVLKSSKPWIAKFEAEGGFKAAAADVQLQREDEGYIRGMRVLRKQLAPDAETPVADAAAGGAAGSTPEPSTYILYMDMSSESIYALTYVMGTVVNNGDTVYIVQWESSSKSVADTTIIKNVATLSEHCEHLFDCISAVVDTLDVVVLSLTHPYPKHLLSEMVATLKPQALCCSLSMVLGALQNFVCGVPTLVIRKKLKRTKRKGFME</sequence>
<organism evidence="2 3">
    <name type="scientific">Maudiozyma humilis</name>
    <name type="common">Sour dough yeast</name>
    <name type="synonym">Kazachstania humilis</name>
    <dbReference type="NCBI Taxonomy" id="51915"/>
    <lineage>
        <taxon>Eukaryota</taxon>
        <taxon>Fungi</taxon>
        <taxon>Dikarya</taxon>
        <taxon>Ascomycota</taxon>
        <taxon>Saccharomycotina</taxon>
        <taxon>Saccharomycetes</taxon>
        <taxon>Saccharomycetales</taxon>
        <taxon>Saccharomycetaceae</taxon>
        <taxon>Maudiozyma</taxon>
    </lineage>
</organism>
<feature type="compositionally biased region" description="Basic residues" evidence="1">
    <location>
        <begin position="99"/>
        <end position="112"/>
    </location>
</feature>
<evidence type="ECO:0000313" key="3">
    <source>
        <dbReference type="Proteomes" id="UP001377567"/>
    </source>
</evidence>
<dbReference type="AlphaFoldDB" id="A0AAV5RPC5"/>
<evidence type="ECO:0000256" key="1">
    <source>
        <dbReference type="SAM" id="MobiDB-lite"/>
    </source>
</evidence>
<feature type="compositionally biased region" description="Basic residues" evidence="1">
    <location>
        <begin position="156"/>
        <end position="165"/>
    </location>
</feature>
<keyword evidence="3" id="KW-1185">Reference proteome</keyword>
<feature type="compositionally biased region" description="Basic residues" evidence="1">
    <location>
        <begin position="135"/>
        <end position="145"/>
    </location>
</feature>